<evidence type="ECO:0000313" key="2">
    <source>
        <dbReference type="EMBL" id="KIM34231.1"/>
    </source>
</evidence>
<evidence type="ECO:0000313" key="3">
    <source>
        <dbReference type="Proteomes" id="UP000054097"/>
    </source>
</evidence>
<feature type="compositionally biased region" description="Basic and acidic residues" evidence="1">
    <location>
        <begin position="80"/>
        <end position="110"/>
    </location>
</feature>
<reference evidence="3" key="2">
    <citation type="submission" date="2015-01" db="EMBL/GenBank/DDBJ databases">
        <title>Evolutionary Origins and Diversification of the Mycorrhizal Mutualists.</title>
        <authorList>
            <consortium name="DOE Joint Genome Institute"/>
            <consortium name="Mycorrhizal Genomics Consortium"/>
            <person name="Kohler A."/>
            <person name="Kuo A."/>
            <person name="Nagy L.G."/>
            <person name="Floudas D."/>
            <person name="Copeland A."/>
            <person name="Barry K.W."/>
            <person name="Cichocki N."/>
            <person name="Veneault-Fourrey C."/>
            <person name="LaButti K."/>
            <person name="Lindquist E.A."/>
            <person name="Lipzen A."/>
            <person name="Lundell T."/>
            <person name="Morin E."/>
            <person name="Murat C."/>
            <person name="Riley R."/>
            <person name="Ohm R."/>
            <person name="Sun H."/>
            <person name="Tunlid A."/>
            <person name="Henrissat B."/>
            <person name="Grigoriev I.V."/>
            <person name="Hibbett D.S."/>
            <person name="Martin F."/>
        </authorList>
    </citation>
    <scope>NUCLEOTIDE SEQUENCE [LARGE SCALE GENOMIC DNA]</scope>
    <source>
        <strain evidence="3">MAFF 305830</strain>
    </source>
</reference>
<name>A0A0C3BS69_SERVB</name>
<dbReference type="EMBL" id="KN824277">
    <property type="protein sequence ID" value="KIM34231.1"/>
    <property type="molecule type" value="Genomic_DNA"/>
</dbReference>
<dbReference type="AlphaFoldDB" id="A0A0C3BS69"/>
<keyword evidence="3" id="KW-1185">Reference proteome</keyword>
<protein>
    <submittedName>
        <fullName evidence="2">Uncharacterized protein</fullName>
    </submittedName>
</protein>
<dbReference type="OrthoDB" id="3228846at2759"/>
<evidence type="ECO:0000256" key="1">
    <source>
        <dbReference type="SAM" id="MobiDB-lite"/>
    </source>
</evidence>
<gene>
    <name evidence="2" type="ORF">M408DRAFT_92492</name>
</gene>
<accession>A0A0C3BS69</accession>
<feature type="compositionally biased region" description="Basic and acidic residues" evidence="1">
    <location>
        <begin position="1"/>
        <end position="38"/>
    </location>
</feature>
<dbReference type="STRING" id="933852.A0A0C3BS69"/>
<proteinExistence type="predicted"/>
<dbReference type="HOGENOM" id="CLU_1005146_0_0_1"/>
<sequence length="229" mass="25169">MSYGYNREDENTGERGRGSYGEQRHHGNQEERYNRDDEGNVETGGYGRDAEPTYGHGNREGGRSSGGYSPEARRNLQSHGFEERTSEYDRPQRQRQDEERGDYGHRQGGHEDEETPSYGRSGRPAIGSGESYVGLNRSGDEGRRTSDAYGGESGNHSASGGTYVSGGGDKWKPGQTMVFQAAETESEKNPYAADAQQLAGDTQGLLKDRVKQLESWAETKVKEITGSGK</sequence>
<reference evidence="2 3" key="1">
    <citation type="submission" date="2014-04" db="EMBL/GenBank/DDBJ databases">
        <authorList>
            <consortium name="DOE Joint Genome Institute"/>
            <person name="Kuo A."/>
            <person name="Zuccaro A."/>
            <person name="Kohler A."/>
            <person name="Nagy L.G."/>
            <person name="Floudas D."/>
            <person name="Copeland A."/>
            <person name="Barry K.W."/>
            <person name="Cichocki N."/>
            <person name="Veneault-Fourrey C."/>
            <person name="LaButti K."/>
            <person name="Lindquist E.A."/>
            <person name="Lipzen A."/>
            <person name="Lundell T."/>
            <person name="Morin E."/>
            <person name="Murat C."/>
            <person name="Sun H."/>
            <person name="Tunlid A."/>
            <person name="Henrissat B."/>
            <person name="Grigoriev I.V."/>
            <person name="Hibbett D.S."/>
            <person name="Martin F."/>
            <person name="Nordberg H.P."/>
            <person name="Cantor M.N."/>
            <person name="Hua S.X."/>
        </authorList>
    </citation>
    <scope>NUCLEOTIDE SEQUENCE [LARGE SCALE GENOMIC DNA]</scope>
    <source>
        <strain evidence="2 3">MAFF 305830</strain>
    </source>
</reference>
<dbReference type="Proteomes" id="UP000054097">
    <property type="component" value="Unassembled WGS sequence"/>
</dbReference>
<organism evidence="2 3">
    <name type="scientific">Serendipita vermifera MAFF 305830</name>
    <dbReference type="NCBI Taxonomy" id="933852"/>
    <lineage>
        <taxon>Eukaryota</taxon>
        <taxon>Fungi</taxon>
        <taxon>Dikarya</taxon>
        <taxon>Basidiomycota</taxon>
        <taxon>Agaricomycotina</taxon>
        <taxon>Agaricomycetes</taxon>
        <taxon>Sebacinales</taxon>
        <taxon>Serendipitaceae</taxon>
        <taxon>Serendipita</taxon>
    </lineage>
</organism>
<feature type="region of interest" description="Disordered" evidence="1">
    <location>
        <begin position="1"/>
        <end position="175"/>
    </location>
</feature>